<dbReference type="AlphaFoldDB" id="A0A2P6SQD1"/>
<name>A0A2P6SQD1_ROSCH</name>
<keyword evidence="1" id="KW-1133">Transmembrane helix</keyword>
<gene>
    <name evidence="2" type="ORF">RchiOBHm_Chr0c29g0501141</name>
</gene>
<keyword evidence="3" id="KW-1185">Reference proteome</keyword>
<comment type="caution">
    <text evidence="2">The sequence shown here is derived from an EMBL/GenBank/DDBJ whole genome shotgun (WGS) entry which is preliminary data.</text>
</comment>
<keyword evidence="1" id="KW-0472">Membrane</keyword>
<dbReference type="Gramene" id="PRQ60885">
    <property type="protein sequence ID" value="PRQ60885"/>
    <property type="gene ID" value="RchiOBHm_Chr0c29g0501141"/>
</dbReference>
<reference evidence="2 3" key="1">
    <citation type="journal article" date="2018" name="Nat. Genet.">
        <title>The Rosa genome provides new insights in the design of modern roses.</title>
        <authorList>
            <person name="Bendahmane M."/>
        </authorList>
    </citation>
    <scope>NUCLEOTIDE SEQUENCE [LARGE SCALE GENOMIC DNA]</scope>
    <source>
        <strain evidence="3">cv. Old Blush</strain>
    </source>
</reference>
<dbReference type="EMBL" id="PDCK01000026">
    <property type="protein sequence ID" value="PRQ60885.1"/>
    <property type="molecule type" value="Genomic_DNA"/>
</dbReference>
<organism evidence="2 3">
    <name type="scientific">Rosa chinensis</name>
    <name type="common">China rose</name>
    <dbReference type="NCBI Taxonomy" id="74649"/>
    <lineage>
        <taxon>Eukaryota</taxon>
        <taxon>Viridiplantae</taxon>
        <taxon>Streptophyta</taxon>
        <taxon>Embryophyta</taxon>
        <taxon>Tracheophyta</taxon>
        <taxon>Spermatophyta</taxon>
        <taxon>Magnoliopsida</taxon>
        <taxon>eudicotyledons</taxon>
        <taxon>Gunneridae</taxon>
        <taxon>Pentapetalae</taxon>
        <taxon>rosids</taxon>
        <taxon>fabids</taxon>
        <taxon>Rosales</taxon>
        <taxon>Rosaceae</taxon>
        <taxon>Rosoideae</taxon>
        <taxon>Rosoideae incertae sedis</taxon>
        <taxon>Rosa</taxon>
    </lineage>
</organism>
<accession>A0A2P6SQD1</accession>
<dbReference type="Proteomes" id="UP000238479">
    <property type="component" value="Unassembled WGS sequence"/>
</dbReference>
<evidence type="ECO:0000313" key="3">
    <source>
        <dbReference type="Proteomes" id="UP000238479"/>
    </source>
</evidence>
<keyword evidence="1" id="KW-0812">Transmembrane</keyword>
<proteinExistence type="predicted"/>
<evidence type="ECO:0000313" key="2">
    <source>
        <dbReference type="EMBL" id="PRQ60885.1"/>
    </source>
</evidence>
<feature type="transmembrane region" description="Helical" evidence="1">
    <location>
        <begin position="6"/>
        <end position="26"/>
    </location>
</feature>
<sequence length="70" mass="8033">MEWARLNLIVGLILFEFPNLLLGSFLSNFRNVRVNGELGNLDPLYINVQKDFNSLSFSLHLLFCQKSSCI</sequence>
<protein>
    <submittedName>
        <fullName evidence="2">Uncharacterized protein</fullName>
    </submittedName>
</protein>
<evidence type="ECO:0000256" key="1">
    <source>
        <dbReference type="SAM" id="Phobius"/>
    </source>
</evidence>